<feature type="transmembrane region" description="Helical" evidence="1">
    <location>
        <begin position="36"/>
        <end position="56"/>
    </location>
</feature>
<evidence type="ECO:0000313" key="3">
    <source>
        <dbReference type="Proteomes" id="UP000217790"/>
    </source>
</evidence>
<keyword evidence="1" id="KW-0472">Membrane</keyword>
<gene>
    <name evidence="2" type="ORF">ARMGADRAFT_946247</name>
</gene>
<dbReference type="EMBL" id="KZ293715">
    <property type="protein sequence ID" value="PBK82612.1"/>
    <property type="molecule type" value="Genomic_DNA"/>
</dbReference>
<feature type="non-terminal residue" evidence="2">
    <location>
        <position position="1"/>
    </location>
</feature>
<organism evidence="2 3">
    <name type="scientific">Armillaria gallica</name>
    <name type="common">Bulbous honey fungus</name>
    <name type="synonym">Armillaria bulbosa</name>
    <dbReference type="NCBI Taxonomy" id="47427"/>
    <lineage>
        <taxon>Eukaryota</taxon>
        <taxon>Fungi</taxon>
        <taxon>Dikarya</taxon>
        <taxon>Basidiomycota</taxon>
        <taxon>Agaricomycotina</taxon>
        <taxon>Agaricomycetes</taxon>
        <taxon>Agaricomycetidae</taxon>
        <taxon>Agaricales</taxon>
        <taxon>Marasmiineae</taxon>
        <taxon>Physalacriaceae</taxon>
        <taxon>Armillaria</taxon>
    </lineage>
</organism>
<dbReference type="InParanoid" id="A0A2H3CTW0"/>
<dbReference type="Proteomes" id="UP000217790">
    <property type="component" value="Unassembled WGS sequence"/>
</dbReference>
<proteinExistence type="predicted"/>
<sequence length="59" mass="6719">RYIPAKLQVFRLGDIVEVQCSVVFVKSKGGNIKMKVILRALALVNCKYAMVSHFIYMTQ</sequence>
<keyword evidence="1" id="KW-0812">Transmembrane</keyword>
<dbReference type="OrthoDB" id="3067373at2759"/>
<keyword evidence="1" id="KW-1133">Transmembrane helix</keyword>
<accession>A0A2H3CTW0</accession>
<evidence type="ECO:0000256" key="1">
    <source>
        <dbReference type="SAM" id="Phobius"/>
    </source>
</evidence>
<keyword evidence="3" id="KW-1185">Reference proteome</keyword>
<reference evidence="3" key="1">
    <citation type="journal article" date="2017" name="Nat. Ecol. Evol.">
        <title>Genome expansion and lineage-specific genetic innovations in the forest pathogenic fungi Armillaria.</title>
        <authorList>
            <person name="Sipos G."/>
            <person name="Prasanna A.N."/>
            <person name="Walter M.C."/>
            <person name="O'Connor E."/>
            <person name="Balint B."/>
            <person name="Krizsan K."/>
            <person name="Kiss B."/>
            <person name="Hess J."/>
            <person name="Varga T."/>
            <person name="Slot J."/>
            <person name="Riley R."/>
            <person name="Boka B."/>
            <person name="Rigling D."/>
            <person name="Barry K."/>
            <person name="Lee J."/>
            <person name="Mihaltcheva S."/>
            <person name="LaButti K."/>
            <person name="Lipzen A."/>
            <person name="Waldron R."/>
            <person name="Moloney N.M."/>
            <person name="Sperisen C."/>
            <person name="Kredics L."/>
            <person name="Vagvoelgyi C."/>
            <person name="Patrignani A."/>
            <person name="Fitzpatrick D."/>
            <person name="Nagy I."/>
            <person name="Doyle S."/>
            <person name="Anderson J.B."/>
            <person name="Grigoriev I.V."/>
            <person name="Gueldener U."/>
            <person name="Muensterkoetter M."/>
            <person name="Nagy L.G."/>
        </authorList>
    </citation>
    <scope>NUCLEOTIDE SEQUENCE [LARGE SCALE GENOMIC DNA]</scope>
    <source>
        <strain evidence="3">Ar21-2</strain>
    </source>
</reference>
<evidence type="ECO:0000313" key="2">
    <source>
        <dbReference type="EMBL" id="PBK82612.1"/>
    </source>
</evidence>
<protein>
    <submittedName>
        <fullName evidence="2">Uncharacterized protein</fullName>
    </submittedName>
</protein>
<dbReference type="AlphaFoldDB" id="A0A2H3CTW0"/>
<name>A0A2H3CTW0_ARMGA</name>